<keyword evidence="3 4" id="KW-1015">Disulfide bond</keyword>
<evidence type="ECO:0000256" key="2">
    <source>
        <dbReference type="ARBA" id="ARBA00022729"/>
    </source>
</evidence>
<dbReference type="InterPro" id="IPR011489">
    <property type="entry name" value="EMI_domain"/>
</dbReference>
<dbReference type="OrthoDB" id="18487at2759"/>
<evidence type="ECO:0000256" key="1">
    <source>
        <dbReference type="ARBA" id="ARBA00022536"/>
    </source>
</evidence>
<dbReference type="Gene3D" id="2.10.25.10">
    <property type="entry name" value="Laminin"/>
    <property type="match status" value="1"/>
</dbReference>
<comment type="caution">
    <text evidence="4">Lacks conserved residue(s) required for the propagation of feature annotation.</text>
</comment>
<proteinExistence type="predicted"/>
<feature type="region of interest" description="Disordered" evidence="5">
    <location>
        <begin position="513"/>
        <end position="545"/>
    </location>
</feature>
<dbReference type="GO" id="GO:0005044">
    <property type="term" value="F:scavenger receptor activity"/>
    <property type="evidence" value="ECO:0007669"/>
    <property type="project" value="InterPro"/>
</dbReference>
<keyword evidence="2 7" id="KW-0732">Signal</keyword>
<dbReference type="PROSITE" id="PS00022">
    <property type="entry name" value="EGF_1"/>
    <property type="match status" value="2"/>
</dbReference>
<feature type="domain" description="EGF-like" evidence="8">
    <location>
        <begin position="143"/>
        <end position="178"/>
    </location>
</feature>
<sequence>MASFSLWIVCLCWFIAVFAAEQETTLNLNGPNVCTEQEVSQKKVNISTLTTASFLEYELCFNIPPKCPKWVTKHMPKWREETIERVINVVKCCQGYQVTGSTCSPVCTQSCLNGKCVEPETCACLPGFSGKACNLVGCPNGNWGPDCSQPCNCENDGHCEPTSGLCQCLPGYEGLHCQKKCSGLKYGQGCAKKCKCGPGSSCHHVTGECINCPQGTYGQDCAQNCECAKNGTALCFHENGNCFCQTNFYGRLCEMHCPFGYLNGKCLQEMQDGECNCASDLYRCDSELGCVCKDGLDCEGGTQIINFASLSNQDPNSSNSSLGLIVALVIILAIIMAILVAIYYRRRMRRLKDDLQNRSVKYIENSMHSPLRDMAQKHDLVVTNADPYLSDNDGIKNLPNNATAIHMPSGSGSQAGRPEKNTNIDNFKLGKDELLAEAQGTPRAARSWADGACRIDPDEVSDNGEEPEDIPFHHEPADINVYQEFSPTKERNNAKLADLNRKLNKPNVNVILNNVRDTDSTTNSHSNQRNDEDPKLTVRLKHNNL</sequence>
<keyword evidence="6" id="KW-0812">Transmembrane</keyword>
<dbReference type="STRING" id="6832.A0A553NNY2"/>
<dbReference type="SMART" id="SM00180">
    <property type="entry name" value="EGF_Lam"/>
    <property type="match status" value="2"/>
</dbReference>
<dbReference type="Gene3D" id="2.170.300.10">
    <property type="entry name" value="Tie2 ligand-binding domain superfamily"/>
    <property type="match status" value="1"/>
</dbReference>
<evidence type="ECO:0000256" key="6">
    <source>
        <dbReference type="SAM" id="Phobius"/>
    </source>
</evidence>
<feature type="region of interest" description="Disordered" evidence="5">
    <location>
        <begin position="454"/>
        <end position="474"/>
    </location>
</feature>
<keyword evidence="11" id="KW-1185">Reference proteome</keyword>
<dbReference type="PANTHER" id="PTHR24043:SF8">
    <property type="entry name" value="EGF-LIKE DOMAIN-CONTAINING PROTEIN"/>
    <property type="match status" value="1"/>
</dbReference>
<feature type="chain" id="PRO_5022129528" description="EMI domain-containing protein" evidence="7">
    <location>
        <begin position="20"/>
        <end position="545"/>
    </location>
</feature>
<dbReference type="PROSITE" id="PS51041">
    <property type="entry name" value="EMI"/>
    <property type="match status" value="1"/>
</dbReference>
<evidence type="ECO:0000313" key="10">
    <source>
        <dbReference type="EMBL" id="TRY67148.1"/>
    </source>
</evidence>
<evidence type="ECO:0000256" key="3">
    <source>
        <dbReference type="ARBA" id="ARBA00023157"/>
    </source>
</evidence>
<feature type="transmembrane region" description="Helical" evidence="6">
    <location>
        <begin position="322"/>
        <end position="344"/>
    </location>
</feature>
<evidence type="ECO:0000256" key="4">
    <source>
        <dbReference type="PROSITE-ProRule" id="PRU00076"/>
    </source>
</evidence>
<reference evidence="10 11" key="1">
    <citation type="journal article" date="2018" name="Nat. Ecol. Evol.">
        <title>Genomic signatures of mitonuclear coevolution across populations of Tigriopus californicus.</title>
        <authorList>
            <person name="Barreto F.S."/>
            <person name="Watson E.T."/>
            <person name="Lima T.G."/>
            <person name="Willett C.S."/>
            <person name="Edmands S."/>
            <person name="Li W."/>
            <person name="Burton R.S."/>
        </authorList>
    </citation>
    <scope>NUCLEOTIDE SEQUENCE [LARGE SCALE GENOMIC DNA]</scope>
    <source>
        <strain evidence="10 11">San Diego</strain>
    </source>
</reference>
<dbReference type="InterPro" id="IPR002049">
    <property type="entry name" value="LE_dom"/>
</dbReference>
<evidence type="ECO:0008006" key="12">
    <source>
        <dbReference type="Google" id="ProtNLM"/>
    </source>
</evidence>
<name>A0A553NNY2_TIGCA</name>
<keyword evidence="1 4" id="KW-0245">EGF-like domain</keyword>
<protein>
    <recommendedName>
        <fullName evidence="12">EMI domain-containing protein</fullName>
    </recommendedName>
</protein>
<evidence type="ECO:0000259" key="9">
    <source>
        <dbReference type="PROSITE" id="PS51041"/>
    </source>
</evidence>
<dbReference type="PROSITE" id="PS50026">
    <property type="entry name" value="EGF_3"/>
    <property type="match status" value="1"/>
</dbReference>
<dbReference type="InterPro" id="IPR000742">
    <property type="entry name" value="EGF"/>
</dbReference>
<dbReference type="CDD" id="cd00054">
    <property type="entry name" value="EGF_CA"/>
    <property type="match status" value="1"/>
</dbReference>
<feature type="signal peptide" evidence="7">
    <location>
        <begin position="1"/>
        <end position="19"/>
    </location>
</feature>
<dbReference type="AlphaFoldDB" id="A0A553NNY2"/>
<dbReference type="PANTHER" id="PTHR24043">
    <property type="entry name" value="SCAVENGER RECEPTOR CLASS F"/>
    <property type="match status" value="1"/>
</dbReference>
<dbReference type="Proteomes" id="UP000318571">
    <property type="component" value="Chromosome 4"/>
</dbReference>
<organism evidence="10 11">
    <name type="scientific">Tigriopus californicus</name>
    <name type="common">Marine copepod</name>
    <dbReference type="NCBI Taxonomy" id="6832"/>
    <lineage>
        <taxon>Eukaryota</taxon>
        <taxon>Metazoa</taxon>
        <taxon>Ecdysozoa</taxon>
        <taxon>Arthropoda</taxon>
        <taxon>Crustacea</taxon>
        <taxon>Multicrustacea</taxon>
        <taxon>Hexanauplia</taxon>
        <taxon>Copepoda</taxon>
        <taxon>Harpacticoida</taxon>
        <taxon>Harpacticidae</taxon>
        <taxon>Tigriopus</taxon>
    </lineage>
</organism>
<keyword evidence="6" id="KW-0472">Membrane</keyword>
<evidence type="ECO:0000259" key="8">
    <source>
        <dbReference type="PROSITE" id="PS50026"/>
    </source>
</evidence>
<comment type="caution">
    <text evidence="10">The sequence shown here is derived from an EMBL/GenBank/DDBJ whole genome shotgun (WGS) entry which is preliminary data.</text>
</comment>
<keyword evidence="6" id="KW-1133">Transmembrane helix</keyword>
<evidence type="ECO:0000256" key="7">
    <source>
        <dbReference type="SAM" id="SignalP"/>
    </source>
</evidence>
<feature type="disulfide bond" evidence="4">
    <location>
        <begin position="168"/>
        <end position="177"/>
    </location>
</feature>
<dbReference type="SMART" id="SM00181">
    <property type="entry name" value="EGF"/>
    <property type="match status" value="4"/>
</dbReference>
<feature type="compositionally biased region" description="Acidic residues" evidence="5">
    <location>
        <begin position="458"/>
        <end position="469"/>
    </location>
</feature>
<dbReference type="EMBL" id="VCGU01000011">
    <property type="protein sequence ID" value="TRY67148.1"/>
    <property type="molecule type" value="Genomic_DNA"/>
</dbReference>
<dbReference type="PROSITE" id="PS01186">
    <property type="entry name" value="EGF_2"/>
    <property type="match status" value="1"/>
</dbReference>
<evidence type="ECO:0000313" key="11">
    <source>
        <dbReference type="Proteomes" id="UP000318571"/>
    </source>
</evidence>
<evidence type="ECO:0000256" key="5">
    <source>
        <dbReference type="SAM" id="MobiDB-lite"/>
    </source>
</evidence>
<dbReference type="OMA" id="STRICCE"/>
<accession>A0A553NNY2</accession>
<feature type="domain" description="EMI" evidence="9">
    <location>
        <begin position="30"/>
        <end position="105"/>
    </location>
</feature>
<gene>
    <name evidence="10" type="ORF">TCAL_02952</name>
</gene>
<dbReference type="InterPro" id="IPR042635">
    <property type="entry name" value="MEGF10/SREC1/2-like"/>
</dbReference>